<dbReference type="OrthoDB" id="3183633at2"/>
<dbReference type="Proteomes" id="UP000217103">
    <property type="component" value="Unassembled WGS sequence"/>
</dbReference>
<reference evidence="2 3" key="1">
    <citation type="submission" date="2016-10" db="EMBL/GenBank/DDBJ databases">
        <authorList>
            <person name="de Groot N.N."/>
        </authorList>
    </citation>
    <scope>NUCLEOTIDE SEQUENCE [LARGE SCALE GENOMIC DNA]</scope>
    <source>
        <strain evidence="2 3">DSM 43794</strain>
    </source>
</reference>
<dbReference type="RefSeq" id="WP_093259084.1">
    <property type="nucleotide sequence ID" value="NZ_FNKK01000002.1"/>
</dbReference>
<dbReference type="CDD" id="cd00761">
    <property type="entry name" value="Glyco_tranf_GTA_type"/>
    <property type="match status" value="1"/>
</dbReference>
<dbReference type="PANTHER" id="PTHR22916:SF3">
    <property type="entry name" value="UDP-GLCNAC:BETAGAL BETA-1,3-N-ACETYLGLUCOSAMINYLTRANSFERASE-LIKE PROTEIN 1"/>
    <property type="match status" value="1"/>
</dbReference>
<protein>
    <submittedName>
        <fullName evidence="2">Glycosyl transferase family 2</fullName>
    </submittedName>
</protein>
<feature type="domain" description="Glycosyltransferase 2-like" evidence="1">
    <location>
        <begin position="7"/>
        <end position="168"/>
    </location>
</feature>
<dbReference type="AlphaFoldDB" id="A0A1H1E8Z9"/>
<dbReference type="EMBL" id="FNKK01000002">
    <property type="protein sequence ID" value="SDQ85242.1"/>
    <property type="molecule type" value="Genomic_DNA"/>
</dbReference>
<proteinExistence type="predicted"/>
<gene>
    <name evidence="2" type="ORF">SAMN04489764_2371</name>
</gene>
<evidence type="ECO:0000313" key="3">
    <source>
        <dbReference type="Proteomes" id="UP000217103"/>
    </source>
</evidence>
<dbReference type="Gene3D" id="3.90.550.10">
    <property type="entry name" value="Spore Coat Polysaccharide Biosynthesis Protein SpsA, Chain A"/>
    <property type="match status" value="1"/>
</dbReference>
<dbReference type="InterPro" id="IPR029044">
    <property type="entry name" value="Nucleotide-diphossugar_trans"/>
</dbReference>
<dbReference type="SUPFAM" id="SSF53448">
    <property type="entry name" value="Nucleotide-diphospho-sugar transferases"/>
    <property type="match status" value="1"/>
</dbReference>
<dbReference type="Pfam" id="PF00535">
    <property type="entry name" value="Glycos_transf_2"/>
    <property type="match status" value="1"/>
</dbReference>
<evidence type="ECO:0000259" key="1">
    <source>
        <dbReference type="Pfam" id="PF00535"/>
    </source>
</evidence>
<dbReference type="GO" id="GO:0016758">
    <property type="term" value="F:hexosyltransferase activity"/>
    <property type="evidence" value="ECO:0007669"/>
    <property type="project" value="UniProtKB-ARBA"/>
</dbReference>
<sequence length="636" mass="69888">MSRPLLSVVVPFHDVEKYIEPCLDSIAAQDVDGMEVICVADGARDGSVEAVRARAAVDPRFHLVEQPRRGPGPAKQTGVDRSSGRYLAFVNGDDIVPPGAFALMVASLEETGSDLACGNVLRLAGDRLVGSRPHRRVFRVSAPRTHIRRHPALLRDRILGNKIFRRDFWDRHGLTFPARWYEDRPVTVMAHVLAGAVDVLSEVVYHWRDHAVADPAAALRRMEPARLRDRLTAILDTAAFLDTHAPALKPSLDVESMRVDLRVVAEAVPDLAEADREAVLDLARRYLRGVAADVWREVPALTRLELRLLQNGMIEEIGRVLDVRRSTGEPVRVRPRGVLRRRWIADYPLRDDRRLPRDCHDVTEELTLDAEADRITWRRERLEAVIRVRVPGVAPADLCGGRLRLFLRQDPPAAQGPPVEGDHGSCVGEWRLTESGPTVVTADLTDVLAHGDGMREGVWRLHAELAARGLRLAATVHAPADPLGAWGPLRVGDGLWLIPAAGAGRRLKLRVRRAKAAVTACVFTPAGIAVSGWIRGSTVGEAAVLARGGEERLLSFPARLWRGTDGGVRFEAVVPVHAVGFPGGAGWRLSLQRGDDPPVPLALDITSHLSGTVGHRRFVVTRSAHCHVVLRERIEG</sequence>
<keyword evidence="2" id="KW-0808">Transferase</keyword>
<name>A0A1H1E8Z9_9ACTN</name>
<organism evidence="2 3">
    <name type="scientific">Thermostaphylospora chromogena</name>
    <dbReference type="NCBI Taxonomy" id="35622"/>
    <lineage>
        <taxon>Bacteria</taxon>
        <taxon>Bacillati</taxon>
        <taxon>Actinomycetota</taxon>
        <taxon>Actinomycetes</taxon>
        <taxon>Streptosporangiales</taxon>
        <taxon>Thermomonosporaceae</taxon>
        <taxon>Thermostaphylospora</taxon>
    </lineage>
</organism>
<evidence type="ECO:0000313" key="2">
    <source>
        <dbReference type="EMBL" id="SDQ85242.1"/>
    </source>
</evidence>
<accession>A0A1H1E8Z9</accession>
<keyword evidence="3" id="KW-1185">Reference proteome</keyword>
<dbReference type="InterPro" id="IPR001173">
    <property type="entry name" value="Glyco_trans_2-like"/>
</dbReference>
<dbReference type="PANTHER" id="PTHR22916">
    <property type="entry name" value="GLYCOSYLTRANSFERASE"/>
    <property type="match status" value="1"/>
</dbReference>
<dbReference type="STRING" id="35622.SAMN04489764_2371"/>